<evidence type="ECO:0000256" key="4">
    <source>
        <dbReference type="ARBA" id="ARBA00023128"/>
    </source>
</evidence>
<evidence type="ECO:0000313" key="7">
    <source>
        <dbReference type="Proteomes" id="UP000837801"/>
    </source>
</evidence>
<dbReference type="GO" id="GO:0005741">
    <property type="term" value="C:mitochondrial outer membrane"/>
    <property type="evidence" value="ECO:0007669"/>
    <property type="project" value="TreeGrafter"/>
</dbReference>
<comment type="subcellular location">
    <subcellularLocation>
        <location evidence="1">Mitochondrion membrane</location>
        <topology evidence="1">Multi-pass membrane protein</topology>
    </subcellularLocation>
</comment>
<keyword evidence="2" id="KW-0812">Transmembrane</keyword>
<dbReference type="Pfam" id="PF08637">
    <property type="entry name" value="NCA2"/>
    <property type="match status" value="1"/>
</dbReference>
<dbReference type="PANTHER" id="PTHR28234">
    <property type="entry name" value="NUCLEAR CONTROL OF ATPASE PROTEIN 2"/>
    <property type="match status" value="1"/>
</dbReference>
<evidence type="ECO:0000256" key="3">
    <source>
        <dbReference type="ARBA" id="ARBA00022989"/>
    </source>
</evidence>
<proteinExistence type="predicted"/>
<keyword evidence="4" id="KW-0496">Mitochondrion</keyword>
<reference evidence="6" key="1">
    <citation type="submission" date="2022-03" db="EMBL/GenBank/DDBJ databases">
        <authorList>
            <person name="Legras J.-L."/>
            <person name="Devillers H."/>
            <person name="Grondin C."/>
        </authorList>
    </citation>
    <scope>NUCLEOTIDE SEQUENCE</scope>
    <source>
        <strain evidence="6">CLIB 1423</strain>
    </source>
</reference>
<keyword evidence="7" id="KW-1185">Reference proteome</keyword>
<evidence type="ECO:0000256" key="5">
    <source>
        <dbReference type="ARBA" id="ARBA00023136"/>
    </source>
</evidence>
<evidence type="ECO:0000256" key="2">
    <source>
        <dbReference type="ARBA" id="ARBA00022692"/>
    </source>
</evidence>
<dbReference type="OrthoDB" id="413313at2759"/>
<dbReference type="AlphaFoldDB" id="A0A9P0QLP0"/>
<sequence length="727" mass="83564">MSSSSASDNIITTKISHSLVNVNKFTNNFLVDKLTPSIEQLNTTSTSQESAPNEVDLLKVQESFQQLYYLVGAQNEGELVTPQGVKQKRKDKKLKTGSSKKNKIPTIKLLELKKILENVKDLKFQSDGSPQQELYCSIANHLNNFVSVYSLMIIYAHLTDTLIDSTISSNEHLLYWDSVNDSNLKKWIYLVQVSPERLFQVVRSIAEDFKKRVLNPEYFENNSFLRVENERGPEEEGDRWPSNTEEDNEFYYVVNRARQLANVLYLSTTKTIKKLMDSLSIPSYLFMQLNSRKSFTKKFIGNKGPLDSFRALGVYSKIIIGAPIRSVSFEIGEKRSVINANIDNIAFDLGTLITRLPTKEFNELDTLKEFVETGASSQVSSIIEELESILKLKTFGSVNEKLYCIVEGIETYKRESTTSHISPPSFWTRNWPIIFILLKFGPRTSLDLFNNRNEIYDWIRLNLYETVRGFINNWLIKPISDMVSVIRHDDSSTEFSITTKESLQSDLDSLERMVVDYALDYEKGDFTSQNIGAIKEEINKAVKEGNLTILMSKYEQDLRTPFKSTVNGSLPRGLLIQLQKTKVDGAIAINGIDKLLKSQQLVFGMVSISPSLIIVYQVWQLIKNQLYNKPMVLNAKQINLMCLKSLNNIEKYLNIYSEVSQDQKTYIEGYLLIEILNLKRQSLKVLPRNIQEMWIKDLNDINDGEWSIEGRLRTMSRIWSVYGHYFR</sequence>
<keyword evidence="5" id="KW-0472">Membrane</keyword>
<dbReference type="InterPro" id="IPR013946">
    <property type="entry name" value="NCA2-like"/>
</dbReference>
<protein>
    <submittedName>
        <fullName evidence="6">Nuclear control of ATPase protein 2</fullName>
    </submittedName>
</protein>
<accession>A0A9P0QLP0</accession>
<comment type="caution">
    <text evidence="6">The sequence shown here is derived from an EMBL/GenBank/DDBJ whole genome shotgun (WGS) entry which is preliminary data.</text>
</comment>
<dbReference type="Proteomes" id="UP000837801">
    <property type="component" value="Unassembled WGS sequence"/>
</dbReference>
<evidence type="ECO:0000313" key="6">
    <source>
        <dbReference type="EMBL" id="CAH2350809.1"/>
    </source>
</evidence>
<gene>
    <name evidence="6" type="ORF">CLIB1423_02S05666</name>
</gene>
<keyword evidence="3" id="KW-1133">Transmembrane helix</keyword>
<name>A0A9P0QLP0_9ASCO</name>
<dbReference type="PANTHER" id="PTHR28234:SF1">
    <property type="entry name" value="NUCLEAR CONTROL OF ATPASE PROTEIN 2"/>
    <property type="match status" value="1"/>
</dbReference>
<organism evidence="6 7">
    <name type="scientific">[Candida] railenensis</name>
    <dbReference type="NCBI Taxonomy" id="45579"/>
    <lineage>
        <taxon>Eukaryota</taxon>
        <taxon>Fungi</taxon>
        <taxon>Dikarya</taxon>
        <taxon>Ascomycota</taxon>
        <taxon>Saccharomycotina</taxon>
        <taxon>Pichiomycetes</taxon>
        <taxon>Debaryomycetaceae</taxon>
        <taxon>Kurtzmaniella</taxon>
    </lineage>
</organism>
<dbReference type="EMBL" id="CAKXYY010000002">
    <property type="protein sequence ID" value="CAH2350809.1"/>
    <property type="molecule type" value="Genomic_DNA"/>
</dbReference>
<evidence type="ECO:0000256" key="1">
    <source>
        <dbReference type="ARBA" id="ARBA00004225"/>
    </source>
</evidence>